<dbReference type="EMBL" id="VUJW01000018">
    <property type="protein sequence ID" value="KAA1423198.1"/>
    <property type="molecule type" value="Genomic_DNA"/>
</dbReference>
<feature type="region of interest" description="Disordered" evidence="2">
    <location>
        <begin position="280"/>
        <end position="306"/>
    </location>
</feature>
<protein>
    <submittedName>
        <fullName evidence="4">Uncharacterized protein</fullName>
    </submittedName>
</protein>
<feature type="coiled-coil region" evidence="1">
    <location>
        <begin position="45"/>
        <end position="98"/>
    </location>
</feature>
<dbReference type="RefSeq" id="WP_149752296.1">
    <property type="nucleotide sequence ID" value="NZ_VUJW01000018.1"/>
</dbReference>
<keyword evidence="1" id="KW-0175">Coiled coil</keyword>
<organism evidence="4 5">
    <name type="scientific">Nocardioides antri</name>
    <dbReference type="NCBI Taxonomy" id="2607659"/>
    <lineage>
        <taxon>Bacteria</taxon>
        <taxon>Bacillati</taxon>
        <taxon>Actinomycetota</taxon>
        <taxon>Actinomycetes</taxon>
        <taxon>Propionibacteriales</taxon>
        <taxon>Nocardioidaceae</taxon>
        <taxon>Nocardioides</taxon>
    </lineage>
</organism>
<dbReference type="AlphaFoldDB" id="A0A5B1LSW8"/>
<gene>
    <name evidence="4" type="ORF">F0U47_20190</name>
</gene>
<evidence type="ECO:0000313" key="4">
    <source>
        <dbReference type="EMBL" id="KAA1423198.1"/>
    </source>
</evidence>
<sequence length="306" mass="33177">MSNGDYQALQAALRHFVRIAATPQYQQMVAVAREHARAQATASVRQEALRASEAARENIRDQAERAVEQRRLLSREAIEQARKAVEETRRLRVEAAKNAVAPNYLAAAAAATALQPALDHYIKTLPTWVSTVQRTFENPQVLTFLQEWARLAASRSDSAATEPDGITLAALSALADADEVQEAELDAFEAELSEIDVLDQILDEAALSLATEHPFLTKAQARRVVVVLAYVGWVATLVGLGVAGSPMLTFAALVLSAGGVDAPRVSRMAEKGVEMLPDRFFSAEVEHPGQDSEDNPADEADGEHDE</sequence>
<evidence type="ECO:0000256" key="1">
    <source>
        <dbReference type="SAM" id="Coils"/>
    </source>
</evidence>
<evidence type="ECO:0000313" key="5">
    <source>
        <dbReference type="Proteomes" id="UP000324351"/>
    </source>
</evidence>
<feature type="compositionally biased region" description="Acidic residues" evidence="2">
    <location>
        <begin position="291"/>
        <end position="306"/>
    </location>
</feature>
<accession>A0A5B1LSW8</accession>
<dbReference type="Proteomes" id="UP000324351">
    <property type="component" value="Unassembled WGS sequence"/>
</dbReference>
<keyword evidence="3" id="KW-0812">Transmembrane</keyword>
<keyword evidence="3" id="KW-0472">Membrane</keyword>
<keyword evidence="3" id="KW-1133">Transmembrane helix</keyword>
<feature type="transmembrane region" description="Helical" evidence="3">
    <location>
        <begin position="230"/>
        <end position="258"/>
    </location>
</feature>
<reference evidence="4 5" key="2">
    <citation type="submission" date="2019-09" db="EMBL/GenBank/DDBJ databases">
        <authorList>
            <person name="Jin C."/>
        </authorList>
    </citation>
    <scope>NUCLEOTIDE SEQUENCE [LARGE SCALE GENOMIC DNA]</scope>
    <source>
        <strain evidence="4 5">BN140041</strain>
    </source>
</reference>
<evidence type="ECO:0000256" key="3">
    <source>
        <dbReference type="SAM" id="Phobius"/>
    </source>
</evidence>
<evidence type="ECO:0000256" key="2">
    <source>
        <dbReference type="SAM" id="MobiDB-lite"/>
    </source>
</evidence>
<reference evidence="4 5" key="1">
    <citation type="submission" date="2019-09" db="EMBL/GenBank/DDBJ databases">
        <title>Nocardioides panacisoli sp. nov., isolated from the soil of a ginseng field.</title>
        <authorList>
            <person name="Cho C."/>
        </authorList>
    </citation>
    <scope>NUCLEOTIDE SEQUENCE [LARGE SCALE GENOMIC DNA]</scope>
    <source>
        <strain evidence="4 5">BN140041</strain>
    </source>
</reference>
<comment type="caution">
    <text evidence="4">The sequence shown here is derived from an EMBL/GenBank/DDBJ whole genome shotgun (WGS) entry which is preliminary data.</text>
</comment>
<keyword evidence="5" id="KW-1185">Reference proteome</keyword>
<proteinExistence type="predicted"/>
<name>A0A5B1LSW8_9ACTN</name>